<dbReference type="STRING" id="44252.DJ90_4116"/>
<keyword evidence="4" id="KW-1185">Reference proteome</keyword>
<dbReference type="PATRIC" id="fig|44252.3.peg.4090"/>
<evidence type="ECO:0000313" key="4">
    <source>
        <dbReference type="Proteomes" id="UP000029278"/>
    </source>
</evidence>
<dbReference type="RefSeq" id="WP_036626075.1">
    <property type="nucleotide sequence ID" value="NZ_BGML01000012.1"/>
</dbReference>
<gene>
    <name evidence="2" type="ORF">DJ90_4116</name>
    <name evidence="3" type="ORF">GNQ08_21720</name>
</gene>
<name>A0A090Z752_PAEMA</name>
<dbReference type="Proteomes" id="UP000029278">
    <property type="component" value="Unassembled WGS sequence"/>
</dbReference>
<dbReference type="Pfam" id="PF04304">
    <property type="entry name" value="DUF454"/>
    <property type="match status" value="1"/>
</dbReference>
<keyword evidence="1" id="KW-0812">Transmembrane</keyword>
<dbReference type="Proteomes" id="UP000442469">
    <property type="component" value="Unassembled WGS sequence"/>
</dbReference>
<reference evidence="3 5" key="2">
    <citation type="submission" date="2019-11" db="EMBL/GenBank/DDBJ databases">
        <title>Draft genome sequences of five Paenibacillus species of dairy origin.</title>
        <authorList>
            <person name="Olajide A.M."/>
            <person name="Chen S."/>
            <person name="Lapointe G."/>
        </authorList>
    </citation>
    <scope>NUCLEOTIDE SEQUENCE [LARGE SCALE GENOMIC DNA]</scope>
    <source>
        <strain evidence="3 5">3CT49</strain>
    </source>
</reference>
<organism evidence="2 4">
    <name type="scientific">Paenibacillus macerans</name>
    <name type="common">Bacillus macerans</name>
    <dbReference type="NCBI Taxonomy" id="44252"/>
    <lineage>
        <taxon>Bacteria</taxon>
        <taxon>Bacillati</taxon>
        <taxon>Bacillota</taxon>
        <taxon>Bacilli</taxon>
        <taxon>Bacillales</taxon>
        <taxon>Paenibacillaceae</taxon>
        <taxon>Paenibacillus</taxon>
    </lineage>
</organism>
<proteinExistence type="predicted"/>
<dbReference type="PANTHER" id="PTHR35813:SF1">
    <property type="entry name" value="INNER MEMBRANE PROTEIN YBAN"/>
    <property type="match status" value="1"/>
</dbReference>
<accession>A0A090Z752</accession>
<reference evidence="2 4" key="1">
    <citation type="submission" date="2014-04" db="EMBL/GenBank/DDBJ databases">
        <authorList>
            <person name="Bishop-Lilly K.A."/>
            <person name="Broomall S.M."/>
            <person name="Chain P.S."/>
            <person name="Chertkov O."/>
            <person name="Coyne S.R."/>
            <person name="Daligault H.E."/>
            <person name="Davenport K.W."/>
            <person name="Erkkila T."/>
            <person name="Frey K.G."/>
            <person name="Gibbons H.S."/>
            <person name="Gu W."/>
            <person name="Jaissle J."/>
            <person name="Johnson S.L."/>
            <person name="Koroleva G.I."/>
            <person name="Ladner J.T."/>
            <person name="Lo C.-C."/>
            <person name="Minogue T.D."/>
            <person name="Munk C."/>
            <person name="Palacios G.F."/>
            <person name="Redden C.L."/>
            <person name="Rosenzweig C.N."/>
            <person name="Scholz M.B."/>
            <person name="Teshima H."/>
            <person name="Xu Y."/>
        </authorList>
    </citation>
    <scope>NUCLEOTIDE SEQUENCE [LARGE SCALE GENOMIC DNA]</scope>
    <source>
        <strain evidence="2 4">8244</strain>
    </source>
</reference>
<dbReference type="AlphaFoldDB" id="A0A090Z752"/>
<keyword evidence="1" id="KW-1133">Transmembrane helix</keyword>
<dbReference type="GO" id="GO:0005886">
    <property type="term" value="C:plasma membrane"/>
    <property type="evidence" value="ECO:0007669"/>
    <property type="project" value="TreeGrafter"/>
</dbReference>
<dbReference type="EMBL" id="JMQA01000037">
    <property type="protein sequence ID" value="KFN06482.1"/>
    <property type="molecule type" value="Genomic_DNA"/>
</dbReference>
<dbReference type="EMBL" id="WNZZ01000020">
    <property type="protein sequence ID" value="MUG24987.1"/>
    <property type="molecule type" value="Genomic_DNA"/>
</dbReference>
<dbReference type="PIRSF" id="PIRSF016789">
    <property type="entry name" value="DUF454"/>
    <property type="match status" value="1"/>
</dbReference>
<evidence type="ECO:0000313" key="5">
    <source>
        <dbReference type="Proteomes" id="UP000442469"/>
    </source>
</evidence>
<feature type="transmembrane region" description="Helical" evidence="1">
    <location>
        <begin position="96"/>
        <end position="113"/>
    </location>
</feature>
<dbReference type="HOGENOM" id="CLU_113299_3_0_9"/>
<evidence type="ECO:0000256" key="1">
    <source>
        <dbReference type="SAM" id="Phobius"/>
    </source>
</evidence>
<dbReference type="PANTHER" id="PTHR35813">
    <property type="entry name" value="INNER MEMBRANE PROTEIN YBAN"/>
    <property type="match status" value="1"/>
</dbReference>
<dbReference type="OrthoDB" id="5690292at2"/>
<dbReference type="InterPro" id="IPR007401">
    <property type="entry name" value="DUF454"/>
</dbReference>
<evidence type="ECO:0000313" key="2">
    <source>
        <dbReference type="EMBL" id="KFN06482.1"/>
    </source>
</evidence>
<keyword evidence="1" id="KW-0472">Membrane</keyword>
<comment type="caution">
    <text evidence="2">The sequence shown here is derived from an EMBL/GenBank/DDBJ whole genome shotgun (WGS) entry which is preliminary data.</text>
</comment>
<dbReference type="GeneID" id="77012551"/>
<evidence type="ECO:0000313" key="3">
    <source>
        <dbReference type="EMBL" id="MUG24987.1"/>
    </source>
</evidence>
<feature type="transmembrane region" description="Helical" evidence="1">
    <location>
        <begin position="6"/>
        <end position="38"/>
    </location>
</feature>
<sequence length="128" mass="14649">MKYVFVGLGFLFVGFGVLGIFLPVLPTTPFLLIAAFFFSKGSKKFNDWFLSSRLYKKYLRDFAESRSMPLRTKLSIMALASLLLAIVFIFAQNLHVRLLIGLVWIIKTYYFLFRIKTAPRPLRGGAAK</sequence>
<protein>
    <submittedName>
        <fullName evidence="3">DUF454 family protein</fullName>
    </submittedName>
</protein>
<feature type="transmembrane region" description="Helical" evidence="1">
    <location>
        <begin position="74"/>
        <end position="90"/>
    </location>
</feature>